<proteinExistence type="predicted"/>
<dbReference type="SUPFAM" id="SSF48452">
    <property type="entry name" value="TPR-like"/>
    <property type="match status" value="1"/>
</dbReference>
<feature type="domain" description="DSBA-like thioredoxin" evidence="1">
    <location>
        <begin position="3"/>
        <end position="204"/>
    </location>
</feature>
<dbReference type="Pfam" id="PF14559">
    <property type="entry name" value="TPR_19"/>
    <property type="match status" value="1"/>
</dbReference>
<sequence>MLIDVWADVTCPWCYLGKRRLERALAAFRADGGPEATVAWRPYQLNPAAPAGGAPLDAAALAAYGVHHDATSQAGYVAEVAAGAGPGFRWGPAWRVNTFDAHRLLALARRQGGAPAQGVLMERLLRAHFGEGANLGDHAVLAGLATEAGVTCAAAALADGTAAAQVRAELAEGLAIGVRAVPTFVVAGRAVGGAQPPEVLLDLLRRGRDADRPETVAVYAGDDEPTSLRHAEALLDGNDPLNALRVLGPLLDRHGDDPALRLLAARAYFGSAQLGRARATLEALVVDRPVDDYARFLLGRVAERQSRPAEARSHYRLAVAMCGRPAYREALDRVTGRLRVPA</sequence>
<dbReference type="PATRIC" id="fig|261654.4.peg.2173"/>
<dbReference type="Proteomes" id="UP000199385">
    <property type="component" value="Chromosome I"/>
</dbReference>
<dbReference type="PANTHER" id="PTHR13887:SF41">
    <property type="entry name" value="THIOREDOXIN SUPERFAMILY PROTEIN"/>
    <property type="match status" value="1"/>
</dbReference>
<dbReference type="Pfam" id="PF01323">
    <property type="entry name" value="DSBA"/>
    <property type="match status" value="1"/>
</dbReference>
<keyword evidence="2" id="KW-0413">Isomerase</keyword>
<dbReference type="InterPro" id="IPR011990">
    <property type="entry name" value="TPR-like_helical_dom_sf"/>
</dbReference>
<name>A0A1A8ZFZ4_9ACTN</name>
<keyword evidence="3" id="KW-1185">Reference proteome</keyword>
<organism evidence="2 3">
    <name type="scientific">Micromonospora auratinigra</name>
    <dbReference type="NCBI Taxonomy" id="261654"/>
    <lineage>
        <taxon>Bacteria</taxon>
        <taxon>Bacillati</taxon>
        <taxon>Actinomycetota</taxon>
        <taxon>Actinomycetes</taxon>
        <taxon>Micromonosporales</taxon>
        <taxon>Micromonosporaceae</taxon>
        <taxon>Micromonospora</taxon>
    </lineage>
</organism>
<dbReference type="InterPro" id="IPR001853">
    <property type="entry name" value="DSBA-like_thioredoxin_dom"/>
</dbReference>
<protein>
    <submittedName>
        <fullName evidence="2">Predicted dithiol-disulfide isomerase, DsbA family</fullName>
    </submittedName>
</protein>
<dbReference type="RefSeq" id="WP_091661732.1">
    <property type="nucleotide sequence ID" value="NZ_LT594323.1"/>
</dbReference>
<dbReference type="InterPro" id="IPR036249">
    <property type="entry name" value="Thioredoxin-like_sf"/>
</dbReference>
<gene>
    <name evidence="2" type="ORF">GA0070611_2136</name>
</gene>
<dbReference type="Gene3D" id="3.40.30.10">
    <property type="entry name" value="Glutaredoxin"/>
    <property type="match status" value="1"/>
</dbReference>
<dbReference type="EMBL" id="LT594323">
    <property type="protein sequence ID" value="SBT42933.1"/>
    <property type="molecule type" value="Genomic_DNA"/>
</dbReference>
<reference evidence="3" key="1">
    <citation type="submission" date="2016-06" db="EMBL/GenBank/DDBJ databases">
        <authorList>
            <person name="Varghese N."/>
            <person name="Submissions Spin"/>
        </authorList>
    </citation>
    <scope>NUCLEOTIDE SEQUENCE [LARGE SCALE GENOMIC DNA]</scope>
    <source>
        <strain evidence="3">DSM 44815</strain>
    </source>
</reference>
<dbReference type="OrthoDB" id="9799122at2"/>
<dbReference type="AlphaFoldDB" id="A0A1A8ZFZ4"/>
<accession>A0A1A8ZFZ4</accession>
<dbReference type="GO" id="GO:0016853">
    <property type="term" value="F:isomerase activity"/>
    <property type="evidence" value="ECO:0007669"/>
    <property type="project" value="UniProtKB-KW"/>
</dbReference>
<evidence type="ECO:0000313" key="3">
    <source>
        <dbReference type="Proteomes" id="UP000199385"/>
    </source>
</evidence>
<dbReference type="GO" id="GO:0016491">
    <property type="term" value="F:oxidoreductase activity"/>
    <property type="evidence" value="ECO:0007669"/>
    <property type="project" value="InterPro"/>
</dbReference>
<dbReference type="SUPFAM" id="SSF52833">
    <property type="entry name" value="Thioredoxin-like"/>
    <property type="match status" value="1"/>
</dbReference>
<dbReference type="CDD" id="cd03024">
    <property type="entry name" value="DsbA_FrnE"/>
    <property type="match status" value="1"/>
</dbReference>
<dbReference type="Gene3D" id="1.25.40.10">
    <property type="entry name" value="Tetratricopeptide repeat domain"/>
    <property type="match status" value="1"/>
</dbReference>
<evidence type="ECO:0000259" key="1">
    <source>
        <dbReference type="Pfam" id="PF01323"/>
    </source>
</evidence>
<evidence type="ECO:0000313" key="2">
    <source>
        <dbReference type="EMBL" id="SBT42933.1"/>
    </source>
</evidence>
<dbReference type="PANTHER" id="PTHR13887">
    <property type="entry name" value="GLUTATHIONE S-TRANSFERASE KAPPA"/>
    <property type="match status" value="1"/>
</dbReference>
<dbReference type="STRING" id="261654.GA0070611_2136"/>